<dbReference type="GO" id="GO:0007165">
    <property type="term" value="P:signal transduction"/>
    <property type="evidence" value="ECO:0007669"/>
    <property type="project" value="TreeGrafter"/>
</dbReference>
<comment type="cofactor">
    <cofactor evidence="4">
        <name>Mg(2+)</name>
        <dbReference type="ChEBI" id="CHEBI:18420"/>
    </cofactor>
</comment>
<dbReference type="Gene3D" id="3.30.540.10">
    <property type="entry name" value="Fructose-1,6-Bisphosphatase, subunit A, domain 1"/>
    <property type="match status" value="1"/>
</dbReference>
<proteinExistence type="predicted"/>
<dbReference type="EMBL" id="JABDJR010000708">
    <property type="protein sequence ID" value="NNF08616.1"/>
    <property type="molecule type" value="Genomic_DNA"/>
</dbReference>
<dbReference type="GO" id="GO:0008934">
    <property type="term" value="F:inositol monophosphate 1-phosphatase activity"/>
    <property type="evidence" value="ECO:0007669"/>
    <property type="project" value="TreeGrafter"/>
</dbReference>
<dbReference type="GO" id="GO:0006020">
    <property type="term" value="P:inositol metabolic process"/>
    <property type="evidence" value="ECO:0007669"/>
    <property type="project" value="TreeGrafter"/>
</dbReference>
<organism evidence="5 6">
    <name type="scientific">Eiseniibacteriota bacterium</name>
    <dbReference type="NCBI Taxonomy" id="2212470"/>
    <lineage>
        <taxon>Bacteria</taxon>
        <taxon>Candidatus Eiseniibacteriota</taxon>
    </lineage>
</organism>
<evidence type="ECO:0000313" key="5">
    <source>
        <dbReference type="EMBL" id="NNF08616.1"/>
    </source>
</evidence>
<dbReference type="PRINTS" id="PR00377">
    <property type="entry name" value="IMPHPHTASES"/>
</dbReference>
<feature type="binding site" evidence="4">
    <location>
        <position position="85"/>
    </location>
    <ligand>
        <name>Mg(2+)</name>
        <dbReference type="ChEBI" id="CHEBI:18420"/>
        <label>1</label>
        <note>catalytic</note>
    </ligand>
</feature>
<dbReference type="PANTHER" id="PTHR20854">
    <property type="entry name" value="INOSITOL MONOPHOSPHATASE"/>
    <property type="match status" value="1"/>
</dbReference>
<dbReference type="GO" id="GO:0046872">
    <property type="term" value="F:metal ion binding"/>
    <property type="evidence" value="ECO:0007669"/>
    <property type="project" value="UniProtKB-KW"/>
</dbReference>
<feature type="binding site" evidence="4">
    <location>
        <position position="210"/>
    </location>
    <ligand>
        <name>Mg(2+)</name>
        <dbReference type="ChEBI" id="CHEBI:18420"/>
        <label>1</label>
        <note>catalytic</note>
    </ligand>
</feature>
<dbReference type="PROSITE" id="PS00630">
    <property type="entry name" value="IMP_2"/>
    <property type="match status" value="1"/>
</dbReference>
<feature type="binding site" evidence="4">
    <location>
        <position position="82"/>
    </location>
    <ligand>
        <name>Mg(2+)</name>
        <dbReference type="ChEBI" id="CHEBI:18420"/>
        <label>1</label>
        <note>catalytic</note>
    </ligand>
</feature>
<dbReference type="Proteomes" id="UP000547674">
    <property type="component" value="Unassembled WGS sequence"/>
</dbReference>
<name>A0A7Y2H410_UNCEI</name>
<comment type="caution">
    <text evidence="5">The sequence shown here is derived from an EMBL/GenBank/DDBJ whole genome shotgun (WGS) entry which is preliminary data.</text>
</comment>
<dbReference type="Pfam" id="PF00459">
    <property type="entry name" value="Inositol_P"/>
    <property type="match status" value="1"/>
</dbReference>
<keyword evidence="3 4" id="KW-0460">Magnesium</keyword>
<evidence type="ECO:0000256" key="4">
    <source>
        <dbReference type="PIRSR" id="PIRSR600760-2"/>
    </source>
</evidence>
<dbReference type="PROSITE" id="PS00629">
    <property type="entry name" value="IMP_1"/>
    <property type="match status" value="1"/>
</dbReference>
<evidence type="ECO:0000313" key="6">
    <source>
        <dbReference type="Proteomes" id="UP000547674"/>
    </source>
</evidence>
<sequence length="258" mass="27789">MSQAFRPFLEHLVPELGKVAKARFGDPGTVEYKFPGNPVTEVDREIESLAVQAILKEFPGHAIRGEETGHTPGKDAYEWHIDPIDGTMNFVRGVPFFSVSLGVTHGNEIVAGAVLDPLRGELFVADGTVATLNENPIQVSPAKTISEAAVSLQTSSRGVIFEKPDFMKLVHRRVQKTRKLGSIALELAYVSCGRLDLLVAAKGSPQAWWDIAGGWALVTAAGGVVTDIHKQALTPKAMNLLAGPAELVEGFHDLYNNA</sequence>
<protein>
    <submittedName>
        <fullName evidence="5">Inositol monophosphatase</fullName>
    </submittedName>
</protein>
<keyword evidence="1 4" id="KW-0479">Metal-binding</keyword>
<evidence type="ECO:0000256" key="1">
    <source>
        <dbReference type="ARBA" id="ARBA00022723"/>
    </source>
</evidence>
<keyword evidence="2" id="KW-0378">Hydrolase</keyword>
<dbReference type="PANTHER" id="PTHR20854:SF4">
    <property type="entry name" value="INOSITOL-1-MONOPHOSPHATASE-RELATED"/>
    <property type="match status" value="1"/>
</dbReference>
<reference evidence="5 6" key="1">
    <citation type="submission" date="2020-03" db="EMBL/GenBank/DDBJ databases">
        <title>Metabolic flexibility allows generalist bacteria to become dominant in a frequently disturbed ecosystem.</title>
        <authorList>
            <person name="Chen Y.-J."/>
            <person name="Leung P.M."/>
            <person name="Bay S.K."/>
            <person name="Hugenholtz P."/>
            <person name="Kessler A.J."/>
            <person name="Shelley G."/>
            <person name="Waite D.W."/>
            <person name="Cook P.L."/>
            <person name="Greening C."/>
        </authorList>
    </citation>
    <scope>NUCLEOTIDE SEQUENCE [LARGE SCALE GENOMIC DNA]</scope>
    <source>
        <strain evidence="5">SS_bin_28</strain>
    </source>
</reference>
<dbReference type="AlphaFoldDB" id="A0A7Y2H410"/>
<dbReference type="InterPro" id="IPR020550">
    <property type="entry name" value="Inositol_monophosphatase_CS"/>
</dbReference>
<feature type="binding site" evidence="4">
    <location>
        <position position="66"/>
    </location>
    <ligand>
        <name>Mg(2+)</name>
        <dbReference type="ChEBI" id="CHEBI:18420"/>
        <label>1</label>
        <note>catalytic</note>
    </ligand>
</feature>
<dbReference type="SUPFAM" id="SSF56655">
    <property type="entry name" value="Carbohydrate phosphatase"/>
    <property type="match status" value="1"/>
</dbReference>
<dbReference type="GO" id="GO:0046854">
    <property type="term" value="P:phosphatidylinositol phosphate biosynthetic process"/>
    <property type="evidence" value="ECO:0007669"/>
    <property type="project" value="InterPro"/>
</dbReference>
<dbReference type="InterPro" id="IPR020583">
    <property type="entry name" value="Inositol_monoP_metal-BS"/>
</dbReference>
<evidence type="ECO:0000256" key="2">
    <source>
        <dbReference type="ARBA" id="ARBA00022801"/>
    </source>
</evidence>
<evidence type="ECO:0000256" key="3">
    <source>
        <dbReference type="ARBA" id="ARBA00022842"/>
    </source>
</evidence>
<dbReference type="Gene3D" id="3.40.190.80">
    <property type="match status" value="1"/>
</dbReference>
<feature type="binding site" evidence="4">
    <location>
        <position position="84"/>
    </location>
    <ligand>
        <name>Mg(2+)</name>
        <dbReference type="ChEBI" id="CHEBI:18420"/>
        <label>1</label>
        <note>catalytic</note>
    </ligand>
</feature>
<dbReference type="InterPro" id="IPR000760">
    <property type="entry name" value="Inositol_monophosphatase-like"/>
</dbReference>
<gene>
    <name evidence="5" type="ORF">HKN21_17775</name>
</gene>
<accession>A0A7Y2H410</accession>